<name>A0A914XBC1_9BILA</name>
<evidence type="ECO:0000313" key="3">
    <source>
        <dbReference type="WBParaSite" id="PSAMB.scaffold722size42774.g8222.t1"/>
    </source>
</evidence>
<dbReference type="WBParaSite" id="PSAMB.scaffold722size42774.g8222.t1">
    <property type="protein sequence ID" value="PSAMB.scaffold722size42774.g8222.t1"/>
    <property type="gene ID" value="PSAMB.scaffold722size42774.g8222"/>
</dbReference>
<feature type="chain" id="PRO_5037242284" evidence="1">
    <location>
        <begin position="24"/>
        <end position="239"/>
    </location>
</feature>
<sequence length="239" mass="26489">MLNCSMAFIHLALLAVAAIVVYGKPLEANQKDAPQCDIPWATYCLKSYMDQFGFNSTSTGVFPDPNSFNLALSNYISANGLNGLANTNTWWLALQTCLGPNSYPCIFDSEKLQQIFNTDSTSEDSTLWLITFVEEDFTNTPTAYAVYRQYYHCSVQVQTHYASAISQCQSTYFNDIAKDPSNICSYQVFFMSCLQTVYASNCSPKLGGFVCAELSIYLRITNPGCVDNPPAGNICYSMT</sequence>
<keyword evidence="2" id="KW-1185">Reference proteome</keyword>
<evidence type="ECO:0000256" key="1">
    <source>
        <dbReference type="SAM" id="SignalP"/>
    </source>
</evidence>
<proteinExistence type="predicted"/>
<reference evidence="3" key="1">
    <citation type="submission" date="2022-11" db="UniProtKB">
        <authorList>
            <consortium name="WormBaseParasite"/>
        </authorList>
    </citation>
    <scope>IDENTIFICATION</scope>
</reference>
<feature type="signal peptide" evidence="1">
    <location>
        <begin position="1"/>
        <end position="23"/>
    </location>
</feature>
<protein>
    <submittedName>
        <fullName evidence="3">Uncharacterized protein</fullName>
    </submittedName>
</protein>
<dbReference type="PANTHER" id="PTHR35014:SF1">
    <property type="entry name" value="INFECTION RESPONSE PROTEIN"/>
    <property type="match status" value="1"/>
</dbReference>
<keyword evidence="1" id="KW-0732">Signal</keyword>
<dbReference type="Proteomes" id="UP000887566">
    <property type="component" value="Unplaced"/>
</dbReference>
<accession>A0A914XBC1</accession>
<dbReference type="AlphaFoldDB" id="A0A914XBC1"/>
<evidence type="ECO:0000313" key="2">
    <source>
        <dbReference type="Proteomes" id="UP000887566"/>
    </source>
</evidence>
<organism evidence="2 3">
    <name type="scientific">Plectus sambesii</name>
    <dbReference type="NCBI Taxonomy" id="2011161"/>
    <lineage>
        <taxon>Eukaryota</taxon>
        <taxon>Metazoa</taxon>
        <taxon>Ecdysozoa</taxon>
        <taxon>Nematoda</taxon>
        <taxon>Chromadorea</taxon>
        <taxon>Plectida</taxon>
        <taxon>Plectina</taxon>
        <taxon>Plectoidea</taxon>
        <taxon>Plectidae</taxon>
        <taxon>Plectus</taxon>
    </lineage>
</organism>
<dbReference type="PANTHER" id="PTHR35014">
    <property type="entry name" value="INFECTION RESPONSE PROTEIN-RELATED"/>
    <property type="match status" value="1"/>
</dbReference>